<reference evidence="21 22" key="1">
    <citation type="journal article" date="2016" name="Proc. Natl. Acad. Sci. U.S.A.">
        <title>Comparative genomics of biotechnologically important yeasts.</title>
        <authorList>
            <person name="Riley R."/>
            <person name="Haridas S."/>
            <person name="Wolfe K.H."/>
            <person name="Lopes M.R."/>
            <person name="Hittinger C.T."/>
            <person name="Goeker M."/>
            <person name="Salamov A.A."/>
            <person name="Wisecaver J.H."/>
            <person name="Long T.M."/>
            <person name="Calvey C.H."/>
            <person name="Aerts A.L."/>
            <person name="Barry K.W."/>
            <person name="Choi C."/>
            <person name="Clum A."/>
            <person name="Coughlan A.Y."/>
            <person name="Deshpande S."/>
            <person name="Douglass A.P."/>
            <person name="Hanson S.J."/>
            <person name="Klenk H.-P."/>
            <person name="LaButti K.M."/>
            <person name="Lapidus A."/>
            <person name="Lindquist E.A."/>
            <person name="Lipzen A.M."/>
            <person name="Meier-Kolthoff J.P."/>
            <person name="Ohm R.A."/>
            <person name="Otillar R.P."/>
            <person name="Pangilinan J.L."/>
            <person name="Peng Y."/>
            <person name="Rokas A."/>
            <person name="Rosa C.A."/>
            <person name="Scheuner C."/>
            <person name="Sibirny A.A."/>
            <person name="Slot J.C."/>
            <person name="Stielow J.B."/>
            <person name="Sun H."/>
            <person name="Kurtzman C.P."/>
            <person name="Blackwell M."/>
            <person name="Grigoriev I.V."/>
            <person name="Jeffries T.W."/>
        </authorList>
    </citation>
    <scope>NUCLEOTIDE SEQUENCE [LARGE SCALE GENOMIC DNA]</scope>
    <source>
        <strain evidence="22">ATCC 58044 / CBS 1984 / NCYC 433 / NRRL Y-366-8</strain>
    </source>
</reference>
<dbReference type="EMBL" id="KV454209">
    <property type="protein sequence ID" value="ODQ61002.1"/>
    <property type="molecule type" value="Genomic_DNA"/>
</dbReference>
<keyword evidence="14 17" id="KW-0234">DNA repair</keyword>
<evidence type="ECO:0000256" key="12">
    <source>
        <dbReference type="ARBA" id="ARBA00022833"/>
    </source>
</evidence>
<protein>
    <recommendedName>
        <fullName evidence="6 17">Postreplication repair E3 ubiquitin-protein ligase RAD18</fullName>
        <ecNumber evidence="5 17">2.3.2.27</ecNumber>
    </recommendedName>
    <alternativeName>
        <fullName evidence="17">RING-type E3 ubiquitin transferase RAD18</fullName>
    </alternativeName>
</protein>
<keyword evidence="8 17" id="KW-0479">Metal-binding</keyword>
<dbReference type="PROSITE" id="PS00518">
    <property type="entry name" value="ZF_RING_1"/>
    <property type="match status" value="1"/>
</dbReference>
<evidence type="ECO:0000259" key="19">
    <source>
        <dbReference type="PROSITE" id="PS50089"/>
    </source>
</evidence>
<dbReference type="Gene3D" id="3.30.40.10">
    <property type="entry name" value="Zinc/RING finger domain, C3HC4 (zinc finger)"/>
    <property type="match status" value="1"/>
</dbReference>
<dbReference type="GO" id="GO:0003697">
    <property type="term" value="F:single-stranded DNA binding"/>
    <property type="evidence" value="ECO:0007669"/>
    <property type="project" value="UniProtKB-UniRule"/>
</dbReference>
<evidence type="ECO:0000256" key="15">
    <source>
        <dbReference type="ARBA" id="ARBA00023242"/>
    </source>
</evidence>
<feature type="domain" description="RING-type" evidence="19">
    <location>
        <begin position="33"/>
        <end position="70"/>
    </location>
</feature>
<dbReference type="GO" id="GO:0008270">
    <property type="term" value="F:zinc ion binding"/>
    <property type="evidence" value="ECO:0007669"/>
    <property type="project" value="UniProtKB-KW"/>
</dbReference>
<dbReference type="GO" id="GO:0061630">
    <property type="term" value="F:ubiquitin protein ligase activity"/>
    <property type="evidence" value="ECO:0007669"/>
    <property type="project" value="UniProtKB-UniRule"/>
</dbReference>
<dbReference type="SMART" id="SM00513">
    <property type="entry name" value="SAP"/>
    <property type="match status" value="1"/>
</dbReference>
<dbReference type="OrthoDB" id="9049620at2759"/>
<dbReference type="PROSITE" id="PS50800">
    <property type="entry name" value="SAP"/>
    <property type="match status" value="1"/>
</dbReference>
<keyword evidence="15 17" id="KW-0539">Nucleus</keyword>
<evidence type="ECO:0000256" key="7">
    <source>
        <dbReference type="ARBA" id="ARBA00022679"/>
    </source>
</evidence>
<evidence type="ECO:0000256" key="14">
    <source>
        <dbReference type="ARBA" id="ARBA00023204"/>
    </source>
</evidence>
<dbReference type="InterPro" id="IPR017907">
    <property type="entry name" value="Znf_RING_CS"/>
</dbReference>
<evidence type="ECO:0000256" key="3">
    <source>
        <dbReference type="ARBA" id="ARBA00004906"/>
    </source>
</evidence>
<evidence type="ECO:0000256" key="16">
    <source>
        <dbReference type="PROSITE-ProRule" id="PRU00175"/>
    </source>
</evidence>
<dbReference type="PANTHER" id="PTHR14134">
    <property type="entry name" value="E3 UBIQUITIN-PROTEIN LIGASE RAD18"/>
    <property type="match status" value="1"/>
</dbReference>
<evidence type="ECO:0000256" key="10">
    <source>
        <dbReference type="ARBA" id="ARBA00022771"/>
    </source>
</evidence>
<evidence type="ECO:0000256" key="4">
    <source>
        <dbReference type="ARBA" id="ARBA00009506"/>
    </source>
</evidence>
<evidence type="ECO:0000256" key="5">
    <source>
        <dbReference type="ARBA" id="ARBA00012483"/>
    </source>
</evidence>
<keyword evidence="22" id="KW-1185">Reference proteome</keyword>
<dbReference type="NCBIfam" id="TIGR00599">
    <property type="entry name" value="rad18"/>
    <property type="match status" value="1"/>
</dbReference>
<dbReference type="GO" id="GO:0006281">
    <property type="term" value="P:DNA repair"/>
    <property type="evidence" value="ECO:0007669"/>
    <property type="project" value="UniProtKB-KW"/>
</dbReference>
<evidence type="ECO:0000313" key="22">
    <source>
        <dbReference type="Proteomes" id="UP000094112"/>
    </source>
</evidence>
<comment type="subunit">
    <text evidence="17">Interacts with E2 UBC2, forming a complex with ubiquitin ligase activity.</text>
</comment>
<dbReference type="GO" id="GO:0097505">
    <property type="term" value="C:Rad6-Rad18 complex"/>
    <property type="evidence" value="ECO:0007669"/>
    <property type="project" value="TreeGrafter"/>
</dbReference>
<gene>
    <name evidence="21" type="ORF">WICANDRAFT_104146</name>
</gene>
<keyword evidence="13 17" id="KW-0238">DNA-binding</keyword>
<organism evidence="21 22">
    <name type="scientific">Wickerhamomyces anomalus (strain ATCC 58044 / CBS 1984 / NCYC 433 / NRRL Y-366-8)</name>
    <name type="common">Yeast</name>
    <name type="synonym">Hansenula anomala</name>
    <dbReference type="NCBI Taxonomy" id="683960"/>
    <lineage>
        <taxon>Eukaryota</taxon>
        <taxon>Fungi</taxon>
        <taxon>Dikarya</taxon>
        <taxon>Ascomycota</taxon>
        <taxon>Saccharomycotina</taxon>
        <taxon>Saccharomycetes</taxon>
        <taxon>Phaffomycetales</taxon>
        <taxon>Wickerhamomycetaceae</taxon>
        <taxon>Wickerhamomyces</taxon>
    </lineage>
</organism>
<feature type="region of interest" description="Disordered" evidence="18">
    <location>
        <begin position="344"/>
        <end position="408"/>
    </location>
</feature>
<evidence type="ECO:0000313" key="21">
    <source>
        <dbReference type="EMBL" id="ODQ61002.1"/>
    </source>
</evidence>
<evidence type="ECO:0000256" key="1">
    <source>
        <dbReference type="ARBA" id="ARBA00000900"/>
    </source>
</evidence>
<accession>A0A1E3P7V7</accession>
<keyword evidence="12 17" id="KW-0862">Zinc</keyword>
<sequence>MNLLGDLSNITDPLDFKTTKIPKLFEIDSLLRCHICKEFLSAPMLTSCGHTFCSVCIRKYLIHTPKCPICAKELRESNLSRNVLLEQVVLSYRSVRDDLLENLKIAKEIPKVKNNEPIQHSYDLGSNSNSIEVLDKEDEDYDDDVIIIDEPKKRKSEANGIESLFKKHKSETEKKGTCPICNRLLPLKVLESTHIDACLANPEPEVAIVPQPSTSSPSKRSTSIPTQSSTPASPSPYFQPKENNSNLKKLTKLDYPSLSTSGLKQKLTKLELPVAGTRNQLEQRYNEYLILWNANCDSVVPKNPKILRKQLAQWENSLKFKNGNSEKQLDENGWNQLIAQAKKTALKNKKEEKTEEKTEEKKESEKPKDENLETGKEEEDKKESVEEEKVEAIDDSEADTTNEQFFKD</sequence>
<evidence type="ECO:0000256" key="8">
    <source>
        <dbReference type="ARBA" id="ARBA00022723"/>
    </source>
</evidence>
<dbReference type="EC" id="2.3.2.27" evidence="5 17"/>
<keyword evidence="11 17" id="KW-0833">Ubl conjugation pathway</keyword>
<dbReference type="GO" id="GO:0006513">
    <property type="term" value="P:protein monoubiquitination"/>
    <property type="evidence" value="ECO:0007669"/>
    <property type="project" value="InterPro"/>
</dbReference>
<dbReference type="PROSITE" id="PS50089">
    <property type="entry name" value="ZF_RING_2"/>
    <property type="match status" value="1"/>
</dbReference>
<dbReference type="GO" id="GO:0005634">
    <property type="term" value="C:nucleus"/>
    <property type="evidence" value="ECO:0007669"/>
    <property type="project" value="UniProtKB-SubCell"/>
</dbReference>
<name>A0A1E3P7V7_WICAA</name>
<evidence type="ECO:0000256" key="18">
    <source>
        <dbReference type="SAM" id="MobiDB-lite"/>
    </source>
</evidence>
<dbReference type="GeneID" id="30197645"/>
<keyword evidence="9 17" id="KW-0227">DNA damage</keyword>
<evidence type="ECO:0000259" key="20">
    <source>
        <dbReference type="PROSITE" id="PS50800"/>
    </source>
</evidence>
<comment type="function">
    <text evidence="17">E3 RING-finger protein, member of the UBC2/RAD6 epistasis group. Associates to the E2 ubiquitin conjugating enzyme UBC2/RAD6 to form the UBC2-RAD18 ubiquitin ligase complex involved in postreplicative repair (PRR) of damaged DNA.</text>
</comment>
<evidence type="ECO:0000256" key="6">
    <source>
        <dbReference type="ARBA" id="ARBA00015551"/>
    </source>
</evidence>
<comment type="catalytic activity">
    <reaction evidence="1 17">
        <text>S-ubiquitinyl-[E2 ubiquitin-conjugating enzyme]-L-cysteine + [acceptor protein]-L-lysine = [E2 ubiquitin-conjugating enzyme]-L-cysteine + N(6)-ubiquitinyl-[acceptor protein]-L-lysine.</text>
        <dbReference type="EC" id="2.3.2.27"/>
    </reaction>
</comment>
<dbReference type="Pfam" id="PF13923">
    <property type="entry name" value="zf-C3HC4_2"/>
    <property type="match status" value="1"/>
</dbReference>
<dbReference type="InterPro" id="IPR003034">
    <property type="entry name" value="SAP_dom"/>
</dbReference>
<dbReference type="Proteomes" id="UP000094112">
    <property type="component" value="Unassembled WGS sequence"/>
</dbReference>
<evidence type="ECO:0000256" key="2">
    <source>
        <dbReference type="ARBA" id="ARBA00004123"/>
    </source>
</evidence>
<dbReference type="RefSeq" id="XP_019040209.1">
    <property type="nucleotide sequence ID" value="XM_019180399.1"/>
</dbReference>
<dbReference type="STRING" id="683960.A0A1E3P7V7"/>
<feature type="compositionally biased region" description="Acidic residues" evidence="18">
    <location>
        <begin position="385"/>
        <end position="400"/>
    </location>
</feature>
<dbReference type="InterPro" id="IPR013083">
    <property type="entry name" value="Znf_RING/FYVE/PHD"/>
</dbReference>
<feature type="compositionally biased region" description="Basic and acidic residues" evidence="18">
    <location>
        <begin position="348"/>
        <end position="384"/>
    </location>
</feature>
<comment type="pathway">
    <text evidence="3 17">Protein modification; protein ubiquitination.</text>
</comment>
<feature type="domain" description="SAP" evidence="20">
    <location>
        <begin position="255"/>
        <end position="289"/>
    </location>
</feature>
<dbReference type="Pfam" id="PF02037">
    <property type="entry name" value="SAP"/>
    <property type="match status" value="1"/>
</dbReference>
<dbReference type="AlphaFoldDB" id="A0A1E3P7V7"/>
<evidence type="ECO:0000256" key="11">
    <source>
        <dbReference type="ARBA" id="ARBA00022786"/>
    </source>
</evidence>
<comment type="subcellular location">
    <subcellularLocation>
        <location evidence="2 17">Nucleus</location>
    </subcellularLocation>
</comment>
<evidence type="ECO:0000256" key="9">
    <source>
        <dbReference type="ARBA" id="ARBA00022763"/>
    </source>
</evidence>
<feature type="region of interest" description="Disordered" evidence="18">
    <location>
        <begin position="209"/>
        <end position="249"/>
    </location>
</feature>
<dbReference type="GO" id="GO:0006301">
    <property type="term" value="P:DNA damage tolerance"/>
    <property type="evidence" value="ECO:0007669"/>
    <property type="project" value="InterPro"/>
</dbReference>
<keyword evidence="10 16" id="KW-0863">Zinc-finger</keyword>
<feature type="compositionally biased region" description="Low complexity" evidence="18">
    <location>
        <begin position="212"/>
        <end position="236"/>
    </location>
</feature>
<dbReference type="InterPro" id="IPR001841">
    <property type="entry name" value="Znf_RING"/>
</dbReference>
<dbReference type="InterPro" id="IPR004580">
    <property type="entry name" value="Rad18_fungi"/>
</dbReference>
<keyword evidence="7 17" id="KW-0808">Transferase</keyword>
<evidence type="ECO:0000256" key="13">
    <source>
        <dbReference type="ARBA" id="ARBA00023125"/>
    </source>
</evidence>
<dbReference type="UniPathway" id="UPA00143"/>
<comment type="similarity">
    <text evidence="4 17">Belongs to the RAD18 family.</text>
</comment>
<proteinExistence type="inferred from homology"/>
<dbReference type="SMART" id="SM00184">
    <property type="entry name" value="RING"/>
    <property type="match status" value="1"/>
</dbReference>
<evidence type="ECO:0000256" key="17">
    <source>
        <dbReference type="RuleBase" id="RU368093"/>
    </source>
</evidence>
<dbReference type="SUPFAM" id="SSF57850">
    <property type="entry name" value="RING/U-box"/>
    <property type="match status" value="1"/>
</dbReference>
<dbReference type="FunFam" id="3.30.40.10:FF:000172">
    <property type="entry name" value="E3 ubiquitin-protein ligase RAD18"/>
    <property type="match status" value="1"/>
</dbReference>
<dbReference type="InterPro" id="IPR039577">
    <property type="entry name" value="Rad18"/>
</dbReference>
<dbReference type="PANTHER" id="PTHR14134:SF2">
    <property type="entry name" value="E3 UBIQUITIN-PROTEIN LIGASE RAD18"/>
    <property type="match status" value="1"/>
</dbReference>